<protein>
    <submittedName>
        <fullName evidence="1">Uncharacterized protein</fullName>
    </submittedName>
</protein>
<dbReference type="Gene3D" id="2.60.40.3330">
    <property type="match status" value="1"/>
</dbReference>
<gene>
    <name evidence="1" type="primary">WBGene00093014</name>
</gene>
<reference evidence="2" key="1">
    <citation type="journal article" date="2008" name="Nat. Genet.">
        <title>The Pristionchus pacificus genome provides a unique perspective on nematode lifestyle and parasitism.</title>
        <authorList>
            <person name="Dieterich C."/>
            <person name="Clifton S.W."/>
            <person name="Schuster L.N."/>
            <person name="Chinwalla A."/>
            <person name="Delehaunty K."/>
            <person name="Dinkelacker I."/>
            <person name="Fulton L."/>
            <person name="Fulton R."/>
            <person name="Godfrey J."/>
            <person name="Minx P."/>
            <person name="Mitreva M."/>
            <person name="Roeseler W."/>
            <person name="Tian H."/>
            <person name="Witte H."/>
            <person name="Yang S.P."/>
            <person name="Wilson R.K."/>
            <person name="Sommer R.J."/>
        </authorList>
    </citation>
    <scope>NUCLEOTIDE SEQUENCE [LARGE SCALE GENOMIC DNA]</scope>
    <source>
        <strain evidence="2">PS312</strain>
    </source>
</reference>
<dbReference type="Proteomes" id="UP000005239">
    <property type="component" value="Unassembled WGS sequence"/>
</dbReference>
<dbReference type="EnsemblMetazoa" id="PPA03460.1">
    <property type="protein sequence ID" value="PPA03460.1"/>
    <property type="gene ID" value="WBGene00093014"/>
</dbReference>
<dbReference type="PANTHER" id="PTHR21479:SF30">
    <property type="entry name" value="TRANSTHYRETIN-LIKE FAMILY PROTEIN"/>
    <property type="match status" value="1"/>
</dbReference>
<dbReference type="AlphaFoldDB" id="A0A2A6CU33"/>
<sequence>MRIDLLILVLLHISMFTVVSSFKLHRVVNLNITVRLECISNPTAEYSVSLMEKDPVADDRVIHDRRVKLVRGRGEVQLIARAADAFVAKCLEPYLEIETTCTDETSVVDKKLIGSDVTHTRINKKYCVDLSECPECVGNDCIDNCTCKTKEDHCVFSDNWTHVISLPDDKPELHCCRKYQGKPACY</sequence>
<evidence type="ECO:0000313" key="1">
    <source>
        <dbReference type="EnsemblMetazoa" id="PPA03460.1"/>
    </source>
</evidence>
<dbReference type="PANTHER" id="PTHR21479">
    <property type="match status" value="1"/>
</dbReference>
<proteinExistence type="predicted"/>
<accession>A0A2A6CU33</accession>
<dbReference type="InterPro" id="IPR038479">
    <property type="entry name" value="Transthyretin-like_sf"/>
</dbReference>
<organism evidence="1 2">
    <name type="scientific">Pristionchus pacificus</name>
    <name type="common">Parasitic nematode worm</name>
    <dbReference type="NCBI Taxonomy" id="54126"/>
    <lineage>
        <taxon>Eukaryota</taxon>
        <taxon>Metazoa</taxon>
        <taxon>Ecdysozoa</taxon>
        <taxon>Nematoda</taxon>
        <taxon>Chromadorea</taxon>
        <taxon>Rhabditida</taxon>
        <taxon>Rhabditina</taxon>
        <taxon>Diplogasteromorpha</taxon>
        <taxon>Diplogasteroidea</taxon>
        <taxon>Neodiplogasteridae</taxon>
        <taxon>Pristionchus</taxon>
    </lineage>
</organism>
<accession>A0A8R1U506</accession>
<name>A0A2A6CU33_PRIPA</name>
<evidence type="ECO:0000313" key="2">
    <source>
        <dbReference type="Proteomes" id="UP000005239"/>
    </source>
</evidence>
<reference evidence="1" key="2">
    <citation type="submission" date="2022-06" db="UniProtKB">
        <authorList>
            <consortium name="EnsemblMetazoa"/>
        </authorList>
    </citation>
    <scope>IDENTIFICATION</scope>
    <source>
        <strain evidence="1">PS312</strain>
    </source>
</reference>
<keyword evidence="2" id="KW-1185">Reference proteome</keyword>